<dbReference type="InterPro" id="IPR050563">
    <property type="entry name" value="4-hydroxybenzoyl-CoA_TE"/>
</dbReference>
<accession>A0A7K1KPZ9</accession>
<evidence type="ECO:0000256" key="2">
    <source>
        <dbReference type="ARBA" id="ARBA00022801"/>
    </source>
</evidence>
<keyword evidence="4" id="KW-1185">Reference proteome</keyword>
<dbReference type="EC" id="3.1.2.-" evidence="3"/>
<dbReference type="GO" id="GO:0047617">
    <property type="term" value="F:fatty acyl-CoA hydrolase activity"/>
    <property type="evidence" value="ECO:0007669"/>
    <property type="project" value="TreeGrafter"/>
</dbReference>
<evidence type="ECO:0000313" key="3">
    <source>
        <dbReference type="EMBL" id="MUM78157.1"/>
    </source>
</evidence>
<protein>
    <submittedName>
        <fullName evidence="3">YbgC/FadM family acyl-CoA thioesterase</fullName>
        <ecNumber evidence="3">3.1.2.-</ecNumber>
    </submittedName>
</protein>
<dbReference type="RefSeq" id="WP_155934781.1">
    <property type="nucleotide sequence ID" value="NZ_WODC01000007.1"/>
</dbReference>
<dbReference type="EMBL" id="WODC01000007">
    <property type="protein sequence ID" value="MUM78157.1"/>
    <property type="molecule type" value="Genomic_DNA"/>
</dbReference>
<dbReference type="Gene3D" id="3.10.129.10">
    <property type="entry name" value="Hotdog Thioesterase"/>
    <property type="match status" value="1"/>
</dbReference>
<dbReference type="InterPro" id="IPR006684">
    <property type="entry name" value="YbgC/YbaW"/>
</dbReference>
<evidence type="ECO:0000313" key="4">
    <source>
        <dbReference type="Proteomes" id="UP000461162"/>
    </source>
</evidence>
<comment type="similarity">
    <text evidence="1">Belongs to the 4-hydroxybenzoyl-CoA thioesterase family.</text>
</comment>
<dbReference type="PIRSF" id="PIRSF003230">
    <property type="entry name" value="YbgC"/>
    <property type="match status" value="1"/>
</dbReference>
<dbReference type="PANTHER" id="PTHR31793:SF27">
    <property type="entry name" value="NOVEL THIOESTERASE SUPERFAMILY DOMAIN AND SAPOSIN A-TYPE DOMAIN CONTAINING PROTEIN (0610012H03RIK)"/>
    <property type="match status" value="1"/>
</dbReference>
<evidence type="ECO:0000256" key="1">
    <source>
        <dbReference type="ARBA" id="ARBA00005953"/>
    </source>
</evidence>
<proteinExistence type="inferred from homology"/>
<organism evidence="3 4">
    <name type="scientific">Pseudodesulfovibrio alkaliphilus</name>
    <dbReference type="NCBI Taxonomy" id="2661613"/>
    <lineage>
        <taxon>Bacteria</taxon>
        <taxon>Pseudomonadati</taxon>
        <taxon>Thermodesulfobacteriota</taxon>
        <taxon>Desulfovibrionia</taxon>
        <taxon>Desulfovibrionales</taxon>
        <taxon>Desulfovibrionaceae</taxon>
    </lineage>
</organism>
<dbReference type="CDD" id="cd00586">
    <property type="entry name" value="4HBT"/>
    <property type="match status" value="1"/>
</dbReference>
<dbReference type="PANTHER" id="PTHR31793">
    <property type="entry name" value="4-HYDROXYBENZOYL-COA THIOESTERASE FAMILY MEMBER"/>
    <property type="match status" value="1"/>
</dbReference>
<gene>
    <name evidence="3" type="ORF">GKC30_10970</name>
</gene>
<name>A0A7K1KPZ9_9BACT</name>
<dbReference type="Pfam" id="PF13279">
    <property type="entry name" value="4HBT_2"/>
    <property type="match status" value="1"/>
</dbReference>
<sequence>MTAAIQFPASSSWYRHYVSYGETDTMGVLYYAEYLHIFERARSFFIREHGMSYAEVERRGIILPVREAQCRYRVPVRFDDEILVHVGITRWNRASMLFGYEVMNHDRTVLHATGMTEHAAVDATGRPVRVPDWLRELFA</sequence>
<dbReference type="Proteomes" id="UP000461162">
    <property type="component" value="Unassembled WGS sequence"/>
</dbReference>
<dbReference type="NCBIfam" id="TIGR00051">
    <property type="entry name" value="YbgC/FadM family acyl-CoA thioesterase"/>
    <property type="match status" value="1"/>
</dbReference>
<dbReference type="SUPFAM" id="SSF54637">
    <property type="entry name" value="Thioesterase/thiol ester dehydrase-isomerase"/>
    <property type="match status" value="1"/>
</dbReference>
<keyword evidence="2 3" id="KW-0378">Hydrolase</keyword>
<reference evidence="3 4" key="1">
    <citation type="submission" date="2019-11" db="EMBL/GenBank/DDBJ databases">
        <title>Pseudodesulfovibrio alkaliphilus, sp. nov., an alkaliphilic sulfate-reducing bacteria from mud volcano of Taman peninsula, Russia.</title>
        <authorList>
            <person name="Frolova A."/>
            <person name="Merkel A.Y."/>
            <person name="Slobodkin A.I."/>
        </authorList>
    </citation>
    <scope>NUCLEOTIDE SEQUENCE [LARGE SCALE GENOMIC DNA]</scope>
    <source>
        <strain evidence="3 4">F-1</strain>
    </source>
</reference>
<comment type="caution">
    <text evidence="3">The sequence shown here is derived from an EMBL/GenBank/DDBJ whole genome shotgun (WGS) entry which is preliminary data.</text>
</comment>
<dbReference type="InterPro" id="IPR029069">
    <property type="entry name" value="HotDog_dom_sf"/>
</dbReference>
<dbReference type="AlphaFoldDB" id="A0A7K1KPZ9"/>